<keyword evidence="3" id="KW-1185">Reference proteome</keyword>
<gene>
    <name evidence="2" type="ORF">DBV15_08135</name>
</gene>
<reference evidence="2 3" key="1">
    <citation type="journal article" date="2019" name="Philos. Trans. R. Soc. Lond., B, Biol. Sci.">
        <title>Ant behaviour and brain gene expression of defending hosts depend on the ecological success of the intruding social parasite.</title>
        <authorList>
            <person name="Kaur R."/>
            <person name="Stoldt M."/>
            <person name="Jongepier E."/>
            <person name="Feldmeyer B."/>
            <person name="Menzel F."/>
            <person name="Bornberg-Bauer E."/>
            <person name="Foitzik S."/>
        </authorList>
    </citation>
    <scope>NUCLEOTIDE SEQUENCE [LARGE SCALE GENOMIC DNA]</scope>
    <source>
        <tissue evidence="2">Whole body</tissue>
    </source>
</reference>
<name>A0A4S2L8L4_9HYME</name>
<dbReference type="EMBL" id="QBLH01000280">
    <property type="protein sequence ID" value="TGZ56717.1"/>
    <property type="molecule type" value="Genomic_DNA"/>
</dbReference>
<proteinExistence type="predicted"/>
<accession>A0A4S2L8L4</accession>
<organism evidence="2 3">
    <name type="scientific">Temnothorax longispinosus</name>
    <dbReference type="NCBI Taxonomy" id="300112"/>
    <lineage>
        <taxon>Eukaryota</taxon>
        <taxon>Metazoa</taxon>
        <taxon>Ecdysozoa</taxon>
        <taxon>Arthropoda</taxon>
        <taxon>Hexapoda</taxon>
        <taxon>Insecta</taxon>
        <taxon>Pterygota</taxon>
        <taxon>Neoptera</taxon>
        <taxon>Endopterygota</taxon>
        <taxon>Hymenoptera</taxon>
        <taxon>Apocrita</taxon>
        <taxon>Aculeata</taxon>
        <taxon>Formicoidea</taxon>
        <taxon>Formicidae</taxon>
        <taxon>Myrmicinae</taxon>
        <taxon>Temnothorax</taxon>
    </lineage>
</organism>
<evidence type="ECO:0000313" key="2">
    <source>
        <dbReference type="EMBL" id="TGZ56717.1"/>
    </source>
</evidence>
<dbReference type="AlphaFoldDB" id="A0A4S2L8L4"/>
<comment type="caution">
    <text evidence="2">The sequence shown here is derived from an EMBL/GenBank/DDBJ whole genome shotgun (WGS) entry which is preliminary data.</text>
</comment>
<evidence type="ECO:0000256" key="1">
    <source>
        <dbReference type="SAM" id="MobiDB-lite"/>
    </source>
</evidence>
<evidence type="ECO:0000313" key="3">
    <source>
        <dbReference type="Proteomes" id="UP000310200"/>
    </source>
</evidence>
<feature type="region of interest" description="Disordered" evidence="1">
    <location>
        <begin position="164"/>
        <end position="205"/>
    </location>
</feature>
<feature type="region of interest" description="Disordered" evidence="1">
    <location>
        <begin position="251"/>
        <end position="323"/>
    </location>
</feature>
<feature type="compositionally biased region" description="Basic and acidic residues" evidence="1">
    <location>
        <begin position="263"/>
        <end position="288"/>
    </location>
</feature>
<protein>
    <submittedName>
        <fullName evidence="2">Uncharacterized protein</fullName>
    </submittedName>
</protein>
<dbReference type="Proteomes" id="UP000310200">
    <property type="component" value="Unassembled WGS sequence"/>
</dbReference>
<sequence>MMRPPEDARKGGMRPAVKGPAEWSWSLSRRGPRICRLAGAKGQPGRATFWYRPRNHQLVKSQRRTRHRIMPRHLDDLDHDHVEDTISMHKASNTFQHSRNPRPPFVCGFCVRSFVSRAISSVTIARDRRRIIIRQWQSTKSINEFLFDKMTTAHGYSRARPLFAGGEQGERRRRGHKSDMEKARKSNRGKSRTFTRERAVSHSGISKDGNVVDGIACGDVSLCENYASTIIVANTPFTYECSLIYDFLPRSRTHRPSRGPPTRSDRPVMNDSRNDERSNDTLRSDSKPHLQAPLPDYPFSPLQSFSRVQTSHPPSQGPPQPRVMSIRTCVQRRAVHIKIDKGGSYIIRAAARSPGKGRDLRARLVSDLSLAQATYPSQEAHPARRGRRACRRYIANVPARRNGAPPRTLNRKSAWKLRAGG</sequence>
<feature type="compositionally biased region" description="Polar residues" evidence="1">
    <location>
        <begin position="301"/>
        <end position="314"/>
    </location>
</feature>